<protein>
    <submittedName>
        <fullName evidence="4">IS200/IS605 family accessory protein TnpB-related protein</fullName>
    </submittedName>
</protein>
<feature type="region of interest" description="Disordered" evidence="3">
    <location>
        <begin position="475"/>
        <end position="536"/>
    </location>
</feature>
<sequence length="536" mass="59642">MIGPMQATFQTKIHDRSVYPALDALAALYGRLLRRLFVDLYVRKRPLVECKRESIARDGITARYFNALATDLKAKVKAAEEAHRHHLAHLRGQIQSTERAIAKLQKQAKALASGKGRWATLSPQERAARRRRVRFRLHQKKRRLAMLRARLAAAKARTGSPPICFGSRRLFHRQFHLEANGFASHDAWRKAWRDARSQSFFCLGSKDERSGNQTCSLLGDRLRLRLPNALAGRFGRHVWLQGVRFPYGQDVILAALASGQAISYRFVRKNGAWYVFATTERPAAPITTSRRAGALGADLNPDRLAVAEVDRFGNPVAARDIRLPLQGKRREQVKAILGDAVADLVAWAKGAGKPIVVEHLDFREKKTRLREEDKRYARKLSAFAYGKFSALLMARAAREGVEVLRVNPAFTSVIGKVKFMARYGLSPHAAAAVAIARRGLGLGERLRSGTARPLPARNRGRHVWSDWRRIAPSVRGQRAHQLYQRSSEDAPGRGEPRSTRAPAASRPHGPGCDGLAWGPGCDPPARIVGSTVRPAS</sequence>
<feature type="coiled-coil region" evidence="2">
    <location>
        <begin position="87"/>
        <end position="157"/>
    </location>
</feature>
<gene>
    <name evidence="4" type="ORF">Q5761_07720</name>
</gene>
<evidence type="ECO:0000256" key="1">
    <source>
        <dbReference type="ARBA" id="ARBA00023125"/>
    </source>
</evidence>
<dbReference type="RefSeq" id="WP_318750116.1">
    <property type="nucleotide sequence ID" value="NZ_CP132508.1"/>
</dbReference>
<evidence type="ECO:0000256" key="3">
    <source>
        <dbReference type="SAM" id="MobiDB-lite"/>
    </source>
</evidence>
<organism evidence="4 5">
    <name type="scientific">Thermaerobacter composti</name>
    <dbReference type="NCBI Taxonomy" id="554949"/>
    <lineage>
        <taxon>Bacteria</taxon>
        <taxon>Bacillati</taxon>
        <taxon>Bacillota</taxon>
        <taxon>Clostridia</taxon>
        <taxon>Eubacteriales</taxon>
        <taxon>Clostridiales Family XVII. Incertae Sedis</taxon>
        <taxon>Thermaerobacter</taxon>
    </lineage>
</organism>
<keyword evidence="5" id="KW-1185">Reference proteome</keyword>
<keyword evidence="2" id="KW-0175">Coiled coil</keyword>
<dbReference type="NCBIfam" id="TIGR01766">
    <property type="entry name" value="IS200/IS605 family accessory protein TnpB-like domain"/>
    <property type="match status" value="1"/>
</dbReference>
<reference evidence="4 5" key="1">
    <citation type="submission" date="2023-08" db="EMBL/GenBank/DDBJ databases">
        <title>Genome sequence of Thermaerobacter compostii strain Ins1, a spore-forming filamentous bacterium isolated from a deep geothermal reservoir.</title>
        <authorList>
            <person name="Bregnard D."/>
            <person name="Gonzalez D."/>
            <person name="Junier P."/>
        </authorList>
    </citation>
    <scope>NUCLEOTIDE SEQUENCE [LARGE SCALE GENOMIC DNA]</scope>
    <source>
        <strain evidence="4 5">Ins1</strain>
    </source>
</reference>
<keyword evidence="1" id="KW-0238">DNA-binding</keyword>
<accession>A0ABZ0QL88</accession>
<proteinExistence type="predicted"/>
<feature type="compositionally biased region" description="Basic and acidic residues" evidence="3">
    <location>
        <begin position="486"/>
        <end position="498"/>
    </location>
</feature>
<evidence type="ECO:0000256" key="2">
    <source>
        <dbReference type="SAM" id="Coils"/>
    </source>
</evidence>
<dbReference type="EMBL" id="CP132508">
    <property type="protein sequence ID" value="WPD18267.1"/>
    <property type="molecule type" value="Genomic_DNA"/>
</dbReference>
<evidence type="ECO:0000313" key="5">
    <source>
        <dbReference type="Proteomes" id="UP001304683"/>
    </source>
</evidence>
<evidence type="ECO:0000313" key="4">
    <source>
        <dbReference type="EMBL" id="WPD18267.1"/>
    </source>
</evidence>
<dbReference type="InterPro" id="IPR010095">
    <property type="entry name" value="Cas12f1-like_TNB"/>
</dbReference>
<dbReference type="Proteomes" id="UP001304683">
    <property type="component" value="Chromosome"/>
</dbReference>
<name>A0ABZ0QL88_9FIRM</name>